<gene>
    <name evidence="2" type="ORF">SAMN05216406_12011</name>
</gene>
<dbReference type="AlphaFoldDB" id="A0A0S3AJV2"/>
<evidence type="ECO:0000313" key="3">
    <source>
        <dbReference type="Proteomes" id="UP000182882"/>
    </source>
</evidence>
<sequence length="416" mass="46939">MQSICLGRQPILDRNHNLVAFELLFRQEEAEETAHVTNDLSASANVIVNAYGKFGIYNVLGHQRGFINADPDLILSDIISLLPSKHIVLEVKEPASITLEFLQRCKELKQKGYQFALDNIVAINSQVELLLPLVSVVKIDVLALTRTQLTQLVNQLNHWPVLLLALKVENQEQEAHCRQLGFQMFQGYYFAKPEVMSVKRADPGKIPLLKLLALVMQNNEQDSDIDEIEKEFKHQPGLSYNLLRMVNSGSDGLPLKINSIKQAVQLMGRKQLQKWIQLLLYTSNQSADSLSDEITQTAVTRGKLMELIAKAERPHDKNHHERAYMVGILSLLDQLLGIEMRQIVNKLGISDDMNQALLSRHGRLGQALKLIEAKEKGETELIHSLLSELDFLSLNELSDIESQVSGWSERTPSTMN</sequence>
<evidence type="ECO:0000259" key="1">
    <source>
        <dbReference type="PROSITE" id="PS51833"/>
    </source>
</evidence>
<dbReference type="PANTHER" id="PTHR33525">
    <property type="match status" value="1"/>
</dbReference>
<dbReference type="RefSeq" id="WP_062558981.1">
    <property type="nucleotide sequence ID" value="NZ_CP013341.1"/>
</dbReference>
<dbReference type="KEGG" id="nur:ATY38_08820"/>
<evidence type="ECO:0000313" key="2">
    <source>
        <dbReference type="EMBL" id="SDU04958.1"/>
    </source>
</evidence>
<dbReference type="InterPro" id="IPR052340">
    <property type="entry name" value="RNase_Y/CdgJ"/>
</dbReference>
<dbReference type="SMART" id="SM00052">
    <property type="entry name" value="EAL"/>
    <property type="match status" value="1"/>
</dbReference>
<dbReference type="SUPFAM" id="SSF141868">
    <property type="entry name" value="EAL domain-like"/>
    <property type="match status" value="1"/>
</dbReference>
<organism evidence="2 3">
    <name type="scientific">Nitrosomonas ureae</name>
    <dbReference type="NCBI Taxonomy" id="44577"/>
    <lineage>
        <taxon>Bacteria</taxon>
        <taxon>Pseudomonadati</taxon>
        <taxon>Pseudomonadota</taxon>
        <taxon>Betaproteobacteria</taxon>
        <taxon>Nitrosomonadales</taxon>
        <taxon>Nitrosomonadaceae</taxon>
        <taxon>Nitrosomonas</taxon>
    </lineage>
</organism>
<dbReference type="EMBL" id="FNLN01000020">
    <property type="protein sequence ID" value="SDU04958.1"/>
    <property type="molecule type" value="Genomic_DNA"/>
</dbReference>
<dbReference type="InterPro" id="IPR001633">
    <property type="entry name" value="EAL_dom"/>
</dbReference>
<dbReference type="Pfam" id="PF00563">
    <property type="entry name" value="EAL"/>
    <property type="match status" value="1"/>
</dbReference>
<dbReference type="InterPro" id="IPR014408">
    <property type="entry name" value="dGMP_Pdiesterase_EAL/HD-GYP"/>
</dbReference>
<accession>A0A0S3AJV2</accession>
<feature type="domain" description="HDOD" evidence="1">
    <location>
        <begin position="201"/>
        <end position="395"/>
    </location>
</feature>
<dbReference type="Gene3D" id="3.20.20.450">
    <property type="entry name" value="EAL domain"/>
    <property type="match status" value="1"/>
</dbReference>
<keyword evidence="3" id="KW-1185">Reference proteome</keyword>
<name>A0A0S3AJV2_9PROT</name>
<dbReference type="PROSITE" id="PS51833">
    <property type="entry name" value="HDOD"/>
    <property type="match status" value="1"/>
</dbReference>
<dbReference type="SUPFAM" id="SSF109604">
    <property type="entry name" value="HD-domain/PDEase-like"/>
    <property type="match status" value="1"/>
</dbReference>
<protein>
    <submittedName>
        <fullName evidence="2">EAL and modified HD-GYP domain-containing signal transduction protein</fullName>
    </submittedName>
</protein>
<dbReference type="Proteomes" id="UP000182882">
    <property type="component" value="Unassembled WGS sequence"/>
</dbReference>
<dbReference type="PIRSF" id="PIRSF003180">
    <property type="entry name" value="DiGMPpdiest_YuxH"/>
    <property type="match status" value="1"/>
</dbReference>
<dbReference type="Gene3D" id="1.10.3210.10">
    <property type="entry name" value="Hypothetical protein af1432"/>
    <property type="match status" value="1"/>
</dbReference>
<dbReference type="InterPro" id="IPR035919">
    <property type="entry name" value="EAL_sf"/>
</dbReference>
<dbReference type="InterPro" id="IPR013976">
    <property type="entry name" value="HDOD"/>
</dbReference>
<dbReference type="Pfam" id="PF08668">
    <property type="entry name" value="HDOD"/>
    <property type="match status" value="1"/>
</dbReference>
<reference evidence="3" key="1">
    <citation type="submission" date="2016-10" db="EMBL/GenBank/DDBJ databases">
        <authorList>
            <person name="Varghese N."/>
            <person name="Submissions S."/>
        </authorList>
    </citation>
    <scope>NUCLEOTIDE SEQUENCE [LARGE SCALE GENOMIC DNA]</scope>
    <source>
        <strain evidence="3">Nm10</strain>
    </source>
</reference>
<dbReference type="PANTHER" id="PTHR33525:SF4">
    <property type="entry name" value="CYCLIC DI-GMP PHOSPHODIESTERASE CDGJ"/>
    <property type="match status" value="1"/>
</dbReference>
<proteinExistence type="predicted"/>